<keyword evidence="3" id="KW-1185">Reference proteome</keyword>
<reference evidence="2 3" key="1">
    <citation type="submission" date="2024-04" db="EMBL/GenBank/DDBJ databases">
        <title>Phyllosticta paracitricarpa is synonymous to the EU quarantine fungus P. citricarpa based on phylogenomic analyses.</title>
        <authorList>
            <consortium name="Lawrence Berkeley National Laboratory"/>
            <person name="Van Ingen-Buijs V.A."/>
            <person name="Van Westerhoven A.C."/>
            <person name="Haridas S."/>
            <person name="Skiadas P."/>
            <person name="Martin F."/>
            <person name="Groenewald J.Z."/>
            <person name="Crous P.W."/>
            <person name="Seidl M.F."/>
        </authorList>
    </citation>
    <scope>NUCLEOTIDE SEQUENCE [LARGE SCALE GENOMIC DNA]</scope>
    <source>
        <strain evidence="2 3">CBS 123374</strain>
    </source>
</reference>
<feature type="region of interest" description="Disordered" evidence="1">
    <location>
        <begin position="1"/>
        <end position="25"/>
    </location>
</feature>
<dbReference type="EMBL" id="JBBWRZ010000006">
    <property type="protein sequence ID" value="KAK8233571.1"/>
    <property type="molecule type" value="Genomic_DNA"/>
</dbReference>
<organism evidence="2 3">
    <name type="scientific">Phyllosticta capitalensis</name>
    <dbReference type="NCBI Taxonomy" id="121624"/>
    <lineage>
        <taxon>Eukaryota</taxon>
        <taxon>Fungi</taxon>
        <taxon>Dikarya</taxon>
        <taxon>Ascomycota</taxon>
        <taxon>Pezizomycotina</taxon>
        <taxon>Dothideomycetes</taxon>
        <taxon>Dothideomycetes incertae sedis</taxon>
        <taxon>Botryosphaeriales</taxon>
        <taxon>Phyllostictaceae</taxon>
        <taxon>Phyllosticta</taxon>
    </lineage>
</organism>
<evidence type="ECO:0000313" key="3">
    <source>
        <dbReference type="Proteomes" id="UP001492380"/>
    </source>
</evidence>
<feature type="region of interest" description="Disordered" evidence="1">
    <location>
        <begin position="87"/>
        <end position="109"/>
    </location>
</feature>
<gene>
    <name evidence="2" type="ORF">HDK90DRAFT_271078</name>
</gene>
<comment type="caution">
    <text evidence="2">The sequence shown here is derived from an EMBL/GenBank/DDBJ whole genome shotgun (WGS) entry which is preliminary data.</text>
</comment>
<protein>
    <submittedName>
        <fullName evidence="2">Uncharacterized protein</fullName>
    </submittedName>
</protein>
<feature type="compositionally biased region" description="Polar residues" evidence="1">
    <location>
        <begin position="1"/>
        <end position="13"/>
    </location>
</feature>
<accession>A0ABR1YM53</accession>
<name>A0ABR1YM53_9PEZI</name>
<proteinExistence type="predicted"/>
<evidence type="ECO:0000256" key="1">
    <source>
        <dbReference type="SAM" id="MobiDB-lite"/>
    </source>
</evidence>
<sequence length="241" mass="26012">MDLTGSQPTSLSSHQKRPQRPCPPPQLIAHFLRLAEGLSPSLTLHRLAIPISQNPTTCSASRHSDLPDPRSSIFPSLFPSSIVQVKKKKAPSNTKQGLANARARPPASPRTLTIAVATQCSALTHLPRPSISRITRPTSVRPSSPSQENTVVWRSVAAAAALSSSVGQTSRNHHTLTQIHRLTDRAVPAGRSLIGRRGMFAPFVGPMRGWCMCYFLIVSSLDLSTLFPIAATKIKLVGGFH</sequence>
<evidence type="ECO:0000313" key="2">
    <source>
        <dbReference type="EMBL" id="KAK8233571.1"/>
    </source>
</evidence>
<dbReference type="Proteomes" id="UP001492380">
    <property type="component" value="Unassembled WGS sequence"/>
</dbReference>